<dbReference type="HOGENOM" id="CLU_2025548_0_0_9"/>
<dbReference type="PATRIC" id="fig|679936.5.peg.2040"/>
<dbReference type="AlphaFoldDB" id="G8U1E7"/>
<accession>G8U1E7</accession>
<evidence type="ECO:0000313" key="1">
    <source>
        <dbReference type="EMBL" id="AEW05467.1"/>
    </source>
</evidence>
<dbReference type="Gene3D" id="3.40.30.80">
    <property type="match status" value="1"/>
</dbReference>
<keyword evidence="2" id="KW-1185">Reference proteome</keyword>
<proteinExistence type="predicted"/>
<dbReference type="KEGG" id="sap:Sulac_1977"/>
<gene>
    <name evidence="1" type="ordered locus">Sulac_1977</name>
</gene>
<name>G8U1E7_SULAD</name>
<reference evidence="1 2" key="2">
    <citation type="journal article" date="2012" name="Stand. Genomic Sci.">
        <title>Complete genome sequence of the moderately thermophilic mineral-sulfide-oxidizing firmicute Sulfobacillus acidophilus type strain (NAL(T)).</title>
        <authorList>
            <person name="Anderson I."/>
            <person name="Chertkov O."/>
            <person name="Chen A."/>
            <person name="Saunders E."/>
            <person name="Lapidus A."/>
            <person name="Nolan M."/>
            <person name="Lucas S."/>
            <person name="Hammon N."/>
            <person name="Deshpande S."/>
            <person name="Cheng J.F."/>
            <person name="Han C."/>
            <person name="Tapia R."/>
            <person name="Goodwin L.A."/>
            <person name="Pitluck S."/>
            <person name="Liolios K."/>
            <person name="Pagani I."/>
            <person name="Ivanova N."/>
            <person name="Mikhailova N."/>
            <person name="Pati A."/>
            <person name="Palaniappan K."/>
            <person name="Land M."/>
            <person name="Pan C."/>
            <person name="Rohde M."/>
            <person name="Pukall R."/>
            <person name="Goker M."/>
            <person name="Detter J.C."/>
            <person name="Woyke T."/>
            <person name="Bristow J."/>
            <person name="Eisen J.A."/>
            <person name="Markowitz V."/>
            <person name="Hugenholtz P."/>
            <person name="Kyrpides N.C."/>
            <person name="Klenk H.P."/>
            <person name="Mavromatis K."/>
        </authorList>
    </citation>
    <scope>NUCLEOTIDE SEQUENCE [LARGE SCALE GENOMIC DNA]</scope>
    <source>
        <strain evidence="2">ATCC 700253 / DSM 10332 / NAL</strain>
    </source>
</reference>
<dbReference type="Proteomes" id="UP000005439">
    <property type="component" value="Chromosome"/>
</dbReference>
<reference evidence="2" key="1">
    <citation type="submission" date="2011-12" db="EMBL/GenBank/DDBJ databases">
        <title>The complete genome of chromosome of Sulfobacillus acidophilus DSM 10332.</title>
        <authorList>
            <person name="Lucas S."/>
            <person name="Han J."/>
            <person name="Lapidus A."/>
            <person name="Bruce D."/>
            <person name="Goodwin L."/>
            <person name="Pitluck S."/>
            <person name="Peters L."/>
            <person name="Kyrpides N."/>
            <person name="Mavromatis K."/>
            <person name="Ivanova N."/>
            <person name="Mikhailova N."/>
            <person name="Chertkov O."/>
            <person name="Saunders E."/>
            <person name="Detter J.C."/>
            <person name="Tapia R."/>
            <person name="Han C."/>
            <person name="Land M."/>
            <person name="Hauser L."/>
            <person name="Markowitz V."/>
            <person name="Cheng J.-F."/>
            <person name="Hugenholtz P."/>
            <person name="Woyke T."/>
            <person name="Wu D."/>
            <person name="Pukall R."/>
            <person name="Gehrich-Schroeter G."/>
            <person name="Schneider S."/>
            <person name="Klenk H.-P."/>
            <person name="Eisen J.A."/>
        </authorList>
    </citation>
    <scope>NUCLEOTIDE SEQUENCE [LARGE SCALE GENOMIC DNA]</scope>
    <source>
        <strain evidence="2">ATCC 700253 / DSM 10332 / NAL</strain>
    </source>
</reference>
<organism evidence="1 2">
    <name type="scientific">Sulfobacillus acidophilus (strain ATCC 700253 / DSM 10332 / NAL)</name>
    <dbReference type="NCBI Taxonomy" id="679936"/>
    <lineage>
        <taxon>Bacteria</taxon>
        <taxon>Bacillati</taxon>
        <taxon>Bacillota</taxon>
        <taxon>Clostridia</taxon>
        <taxon>Eubacteriales</taxon>
        <taxon>Clostridiales Family XVII. Incertae Sedis</taxon>
        <taxon>Sulfobacillus</taxon>
    </lineage>
</organism>
<evidence type="ECO:0000313" key="2">
    <source>
        <dbReference type="Proteomes" id="UP000005439"/>
    </source>
</evidence>
<protein>
    <submittedName>
        <fullName evidence="1">Uncharacterized protein</fullName>
    </submittedName>
</protein>
<sequence length="122" mass="13319">MASLNGDLARRLSRIRRPLTLRLVGPDGVSRQAIREVWEGIVPATVTIREETGIPLHMTLHDAEQSLGVRFWGIPGGFVLESVVYALELLGDLRPPLHDSQAEKVLSALPATLSLELYVGAT</sequence>
<dbReference type="STRING" id="679936.Sulac_1977"/>
<dbReference type="EMBL" id="CP003179">
    <property type="protein sequence ID" value="AEW05467.1"/>
    <property type="molecule type" value="Genomic_DNA"/>
</dbReference>